<dbReference type="GO" id="GO:0006208">
    <property type="term" value="P:pyrimidine nucleobase catabolic process"/>
    <property type="evidence" value="ECO:0007669"/>
    <property type="project" value="TreeGrafter"/>
</dbReference>
<dbReference type="PANTHER" id="PTHR30466">
    <property type="entry name" value="FLAVIN REDUCTASE"/>
    <property type="match status" value="1"/>
</dbReference>
<dbReference type="Pfam" id="PF01613">
    <property type="entry name" value="Flavin_Reduct"/>
    <property type="match status" value="1"/>
</dbReference>
<keyword evidence="1 3" id="KW-0560">Oxidoreductase</keyword>
<dbReference type="GO" id="GO:0042602">
    <property type="term" value="F:riboflavin reductase (NADPH) activity"/>
    <property type="evidence" value="ECO:0007669"/>
    <property type="project" value="TreeGrafter"/>
</dbReference>
<dbReference type="InterPro" id="IPR050268">
    <property type="entry name" value="NADH-dep_flavin_reductase"/>
</dbReference>
<accession>A0A7W6PUA5</accession>
<comment type="caution">
    <text evidence="3">The sequence shown here is derived from an EMBL/GenBank/DDBJ whole genome shotgun (WGS) entry which is preliminary data.</text>
</comment>
<dbReference type="SUPFAM" id="SSF50475">
    <property type="entry name" value="FMN-binding split barrel"/>
    <property type="match status" value="1"/>
</dbReference>
<dbReference type="AlphaFoldDB" id="A0A7W6PUA5"/>
<sequence>MDTLHEAVSTQTFRNAMSKLGAAVNIITTEGHAGRHGITASAVCSVTDTPPTVLVCVNRNSSAHDVIMSNGVLCVNVLGHGHETLARKFGQPGLSPDERFAQGSWTQSSTGAPVLVDAVVSLDCRIVERHEIGTHSVFYSRIETVTTAEVAQSLVYFDRAFHCLGQVQTSTSHL</sequence>
<keyword evidence="4" id="KW-1185">Reference proteome</keyword>
<organism evidence="3 4">
    <name type="scientific">Rhizobium rhizoryzae</name>
    <dbReference type="NCBI Taxonomy" id="451876"/>
    <lineage>
        <taxon>Bacteria</taxon>
        <taxon>Pseudomonadati</taxon>
        <taxon>Pseudomonadota</taxon>
        <taxon>Alphaproteobacteria</taxon>
        <taxon>Hyphomicrobiales</taxon>
        <taxon>Rhizobiaceae</taxon>
        <taxon>Rhizobium/Agrobacterium group</taxon>
        <taxon>Rhizobium</taxon>
    </lineage>
</organism>
<dbReference type="PANTHER" id="PTHR30466:SF1">
    <property type="entry name" value="FMN REDUCTASE (NADH) RUTF"/>
    <property type="match status" value="1"/>
</dbReference>
<protein>
    <submittedName>
        <fullName evidence="3">Flavin reductase</fullName>
        <ecNumber evidence="3">1.5.1.-</ecNumber>
    </submittedName>
</protein>
<reference evidence="3 4" key="1">
    <citation type="submission" date="2020-08" db="EMBL/GenBank/DDBJ databases">
        <title>Genomic Encyclopedia of Type Strains, Phase IV (KMG-IV): sequencing the most valuable type-strain genomes for metagenomic binning, comparative biology and taxonomic classification.</title>
        <authorList>
            <person name="Goeker M."/>
        </authorList>
    </citation>
    <scope>NUCLEOTIDE SEQUENCE [LARGE SCALE GENOMIC DNA]</scope>
    <source>
        <strain evidence="3 4">DSM 29514</strain>
    </source>
</reference>
<name>A0A7W6PUA5_9HYPH</name>
<proteinExistence type="predicted"/>
<dbReference type="SMART" id="SM00903">
    <property type="entry name" value="Flavin_Reduct"/>
    <property type="match status" value="1"/>
</dbReference>
<evidence type="ECO:0000256" key="1">
    <source>
        <dbReference type="ARBA" id="ARBA00023002"/>
    </source>
</evidence>
<evidence type="ECO:0000313" key="3">
    <source>
        <dbReference type="EMBL" id="MBB4145650.1"/>
    </source>
</evidence>
<dbReference type="EC" id="1.5.1.-" evidence="3"/>
<dbReference type="GO" id="GO:0010181">
    <property type="term" value="F:FMN binding"/>
    <property type="evidence" value="ECO:0007669"/>
    <property type="project" value="InterPro"/>
</dbReference>
<dbReference type="InterPro" id="IPR012349">
    <property type="entry name" value="Split_barrel_FMN-bd"/>
</dbReference>
<feature type="domain" description="Flavin reductase like" evidence="2">
    <location>
        <begin position="17"/>
        <end position="163"/>
    </location>
</feature>
<dbReference type="RefSeq" id="WP_165130639.1">
    <property type="nucleotide sequence ID" value="NZ_CP049249.1"/>
</dbReference>
<dbReference type="Gene3D" id="2.30.110.10">
    <property type="entry name" value="Electron Transport, Fmn-binding Protein, Chain A"/>
    <property type="match status" value="1"/>
</dbReference>
<evidence type="ECO:0000313" key="4">
    <source>
        <dbReference type="Proteomes" id="UP000519897"/>
    </source>
</evidence>
<dbReference type="EMBL" id="JACIEC010000009">
    <property type="protein sequence ID" value="MBB4145650.1"/>
    <property type="molecule type" value="Genomic_DNA"/>
</dbReference>
<gene>
    <name evidence="3" type="ORF">GGQ72_004215</name>
</gene>
<dbReference type="InterPro" id="IPR002563">
    <property type="entry name" value="Flavin_Rdtase-like_dom"/>
</dbReference>
<dbReference type="Proteomes" id="UP000519897">
    <property type="component" value="Unassembled WGS sequence"/>
</dbReference>
<evidence type="ECO:0000259" key="2">
    <source>
        <dbReference type="SMART" id="SM00903"/>
    </source>
</evidence>